<dbReference type="PROSITE" id="PS50297">
    <property type="entry name" value="ANK_REP_REGION"/>
    <property type="match status" value="3"/>
</dbReference>
<feature type="compositionally biased region" description="Basic and acidic residues" evidence="5">
    <location>
        <begin position="1764"/>
        <end position="1783"/>
    </location>
</feature>
<feature type="repeat" description="ANK" evidence="3">
    <location>
        <begin position="537"/>
        <end position="569"/>
    </location>
</feature>
<evidence type="ECO:0000256" key="1">
    <source>
        <dbReference type="ARBA" id="ARBA00022737"/>
    </source>
</evidence>
<sequence>MATSTFPQLPVPHSDLVKHIANHPQTPMVDLLQPYRDYEARLRQVYAQEPDSELLKDPYVNVLPLFTDNTSDIKIRARNMEAESEEERARYIMPLPKDIRRPDQSPAVVQSHKDFQRNFNIFSESSLVELNWDNVVAAGSSVVNCILPVPKKYSGSKRLMREFYHEKFAPASDVDLFLYGLTEEQAIEKIKEIESQVRDALLCETTTVRTKHVVTICSQYPTRHIQIVLRIYKSVSEILTGFDIDCSGAAYDGKQVYCTPRALQSYMTQTNHIDLTRRSPSYENRLSKYSRRGFEVYWPELDRSRIDPTIFERSFMRTLGLARLLVLERLPTAKARDNYVDQRRQERGRPALNRFVRKNFRAMGSNIKDDYDDEIADWVSGDEVSDYHTFTIPYGPKFHAKKIEKLCYTKDLLLNAEWNQHDNRTVYLHRHPAFFGRFKDVVEDCCGHCPVPQTDEEKDIAEEEEKIYVSGRISFIKDDPGRQQIGSFNPLTDDDWTEMAYIGNTARLCQAIVDEDVEHVQDWLAQEGADPNTRDHTGRTPLHLAVMSSSPAVVRALVEAGARLTARLADGRTALHLATSRGDVEIVKILMNKSNTNEEEFEELEDQRRKARAALREKTEKMDVDEEKADDSEDIEMIEAGDAESDAGGDKMSIATGSFVKVDKTPETPAPDGTLVAEDEEGPDFYKVDEVAWDIPCSALHLAIMEGHCEVVKLLCQEYGADVLLPVKFPQDKNKALLTLGLVMALPIEKAKSMAQTLLSLGATVAQADMNSCTVFTRYVERNARTLLDLACELDKAGYKTAINHVCNQWAQSETPLLIAIKDGDLGMVVKLLETGAVPEIDFETWLKSARQSPKENRLSDFESNKKLFREDLDRPLIAALRSKEPSIALELLERGCDPNPLHPESVRGLHSTYSYRWKGKSALDMVREQLEDLRKYKGENTKFEEPKPRLGLDTYLQRFKEGTYQHWAVSGGVKAEKMGHPAKRMEYEIGLKCLERTKGIPEKEQAVRDAIATLEKIEQSIISKGGKTFKELYPDRKEDGNDDSSINHHGFWLGRHHDDEVAKKEPYHYNFVFTGVQDMTETKQAAYMELFEAVWTGDLDKVKKFTLTSWDDAKQQPPLKIAVEGHNGHNPFTLALQRGHYDLAKAVLEIAQAQYSPPEKAKTRYSMNKSCGEEEEDDDDDDGSSDESAPRIVGETVDDQLTIDTIGQVSMQVESHTLPVSLLRGRTATNGLNYGRWRNHMQFNKGQVLDDEEETWDPLMYAVTNNDLKLLKFVLDMGEYFGTLQLDPATEPPKFFSAPDEVFATAIRKGRVEVMAELIRRTGAGLPLEHLVEGSGVEVKEQPRYYQGLSVYGKKRKDWANAGREVAQRPRDENSTTSPLLRAAESCCIESIQWFLSDAPLRHYLEFAKSKAAQEDTRMQHLGRAPGGVEGAIARWLDDQGKFRVAIRFIEGIANKHIGELIIHAVIVKSGRVDVSHLVSYLIKACPEALEAKSHNVTPLVQAVDMGRVELVKLLLEAGADPNVRTSSWTNILHAALLYTPPADKLKELLSLFDREALIRMITERSSLASDGRTPLHQWLTCIGGNEDHNKSVAVFNLLVEMSSEAVTTALNMLDASGDTPLHDMLTSHTSSKLIRAVLDFQPSLLFRENAVGRTPVEVVHDELISSRVKSESGQQGRCHSRYSVSGAEGYRYLTGEKPQVFLNNMKLYQEKRSREHESQYSDSQNTRMWALCQEYLAKLASTPPPSRSASPPTTEGQTQAHHARDQSPPKRRKLTTETEGRLNAHIIATHKLKEKRTLVSLPEANDVAKRLGEMKVGSKYNYQLAPPEEEGQEEEEVKRFADDETPFASKPDRRTWGDGVRYGRWRKQSGEKQTPRKSYRVLANVAWKDLKKSGEKADDGLDWGRCMFCGNHHTKSGEPHPYNH</sequence>
<feature type="compositionally biased region" description="Acidic residues" evidence="5">
    <location>
        <begin position="1174"/>
        <end position="1186"/>
    </location>
</feature>
<feature type="region of interest" description="Disordered" evidence="5">
    <location>
        <begin position="1743"/>
        <end position="1783"/>
    </location>
</feature>
<proteinExistence type="predicted"/>
<dbReference type="SUPFAM" id="SSF48403">
    <property type="entry name" value="Ankyrin repeat"/>
    <property type="match status" value="3"/>
</dbReference>
<evidence type="ECO:0000313" key="7">
    <source>
        <dbReference type="Proteomes" id="UP001451303"/>
    </source>
</evidence>
<feature type="repeat" description="ANK" evidence="3">
    <location>
        <begin position="570"/>
        <end position="594"/>
    </location>
</feature>
<dbReference type="Gene3D" id="1.25.40.20">
    <property type="entry name" value="Ankyrin repeat-containing domain"/>
    <property type="match status" value="5"/>
</dbReference>
<comment type="caution">
    <text evidence="6">The sequence shown here is derived from an EMBL/GenBank/DDBJ whole genome shotgun (WGS) entry which is preliminary data.</text>
</comment>
<gene>
    <name evidence="6" type="ORF">QR685DRAFT_541051</name>
</gene>
<keyword evidence="7" id="KW-1185">Reference proteome</keyword>
<dbReference type="InterPro" id="IPR002110">
    <property type="entry name" value="Ankyrin_rpt"/>
</dbReference>
<keyword evidence="1" id="KW-0677">Repeat</keyword>
<dbReference type="Pfam" id="PF12796">
    <property type="entry name" value="Ank_2"/>
    <property type="match status" value="2"/>
</dbReference>
<keyword evidence="2 3" id="KW-0040">ANK repeat</keyword>
<dbReference type="SMART" id="SM00248">
    <property type="entry name" value="ANK"/>
    <property type="match status" value="9"/>
</dbReference>
<evidence type="ECO:0000256" key="2">
    <source>
        <dbReference type="ARBA" id="ARBA00023043"/>
    </source>
</evidence>
<dbReference type="Pfam" id="PF26128">
    <property type="entry name" value="Gad2"/>
    <property type="match status" value="1"/>
</dbReference>
<evidence type="ECO:0000256" key="4">
    <source>
        <dbReference type="SAM" id="Coils"/>
    </source>
</evidence>
<dbReference type="PRINTS" id="PR01415">
    <property type="entry name" value="ANKYRIN"/>
</dbReference>
<evidence type="ECO:0000313" key="6">
    <source>
        <dbReference type="EMBL" id="KAL0475794.1"/>
    </source>
</evidence>
<reference evidence="6 7" key="1">
    <citation type="submission" date="2023-09" db="EMBL/GenBank/DDBJ databases">
        <title>Multi-omics analysis of a traditional fermented food reveals byproduct-associated fungal strains for waste-to-food upcycling.</title>
        <authorList>
            <consortium name="Lawrence Berkeley National Laboratory"/>
            <person name="Rekdal V.M."/>
            <person name="Villalobos-Escobedo J.M."/>
            <person name="Rodriguez-Valeron N."/>
            <person name="Garcia M.O."/>
            <person name="Vasquez D.P."/>
            <person name="Damayanti I."/>
            <person name="Sorensen P.M."/>
            <person name="Baidoo E.E."/>
            <person name="De Carvalho A.C."/>
            <person name="Riley R."/>
            <person name="Lipzen A."/>
            <person name="He G."/>
            <person name="Yan M."/>
            <person name="Haridas S."/>
            <person name="Daum C."/>
            <person name="Yoshinaga Y."/>
            <person name="Ng V."/>
            <person name="Grigoriev I.V."/>
            <person name="Munk R."/>
            <person name="Nuraida L."/>
            <person name="Wijaya C.H."/>
            <person name="Morales P.-C."/>
            <person name="Keasling J.D."/>
        </authorList>
    </citation>
    <scope>NUCLEOTIDE SEQUENCE [LARGE SCALE GENOMIC DNA]</scope>
    <source>
        <strain evidence="6 7">FGSC 2613</strain>
    </source>
</reference>
<feature type="coiled-coil region" evidence="4">
    <location>
        <begin position="587"/>
        <end position="628"/>
    </location>
</feature>
<dbReference type="EMBL" id="JAVLET010000001">
    <property type="protein sequence ID" value="KAL0475794.1"/>
    <property type="molecule type" value="Genomic_DNA"/>
</dbReference>
<dbReference type="Pfam" id="PF00023">
    <property type="entry name" value="Ank"/>
    <property type="match status" value="1"/>
</dbReference>
<dbReference type="PANTHER" id="PTHR24198">
    <property type="entry name" value="ANKYRIN REPEAT AND PROTEIN KINASE DOMAIN-CONTAINING PROTEIN"/>
    <property type="match status" value="1"/>
</dbReference>
<feature type="repeat" description="ANK" evidence="3">
    <location>
        <begin position="1496"/>
        <end position="1528"/>
    </location>
</feature>
<evidence type="ECO:0000256" key="5">
    <source>
        <dbReference type="SAM" id="MobiDB-lite"/>
    </source>
</evidence>
<feature type="region of interest" description="Disordered" evidence="5">
    <location>
        <begin position="1159"/>
        <end position="1198"/>
    </location>
</feature>
<evidence type="ECO:0000256" key="3">
    <source>
        <dbReference type="PROSITE-ProRule" id="PRU00023"/>
    </source>
</evidence>
<dbReference type="InterPro" id="IPR036770">
    <property type="entry name" value="Ankyrin_rpt-contain_sf"/>
</dbReference>
<name>A0ABR3DT07_NEUIN</name>
<protein>
    <submittedName>
        <fullName evidence="6">Ankyrin repeat protein</fullName>
    </submittedName>
</protein>
<dbReference type="PROSITE" id="PS50088">
    <property type="entry name" value="ANK_REPEAT"/>
    <property type="match status" value="3"/>
</dbReference>
<keyword evidence="4" id="KW-0175">Coiled coil</keyword>
<dbReference type="PANTHER" id="PTHR24198:SF165">
    <property type="entry name" value="ANKYRIN REPEAT-CONTAINING PROTEIN-RELATED"/>
    <property type="match status" value="1"/>
</dbReference>
<dbReference type="Proteomes" id="UP001451303">
    <property type="component" value="Unassembled WGS sequence"/>
</dbReference>
<organism evidence="6 7">
    <name type="scientific">Neurospora intermedia</name>
    <dbReference type="NCBI Taxonomy" id="5142"/>
    <lineage>
        <taxon>Eukaryota</taxon>
        <taxon>Fungi</taxon>
        <taxon>Dikarya</taxon>
        <taxon>Ascomycota</taxon>
        <taxon>Pezizomycotina</taxon>
        <taxon>Sordariomycetes</taxon>
        <taxon>Sordariomycetidae</taxon>
        <taxon>Sordariales</taxon>
        <taxon>Sordariaceae</taxon>
        <taxon>Neurospora</taxon>
    </lineage>
</organism>
<accession>A0ABR3DT07</accession>